<name>A0A1V4AVR8_9BACT</name>
<dbReference type="Pfam" id="PF03992">
    <property type="entry name" value="ABM"/>
    <property type="match status" value="1"/>
</dbReference>
<proteinExistence type="predicted"/>
<dbReference type="Proteomes" id="UP000189681">
    <property type="component" value="Unassembled WGS sequence"/>
</dbReference>
<feature type="domain" description="ABM" evidence="1">
    <location>
        <begin position="2"/>
        <end position="90"/>
    </location>
</feature>
<evidence type="ECO:0000259" key="1">
    <source>
        <dbReference type="PROSITE" id="PS51725"/>
    </source>
</evidence>
<evidence type="ECO:0000313" key="3">
    <source>
        <dbReference type="Proteomes" id="UP000189681"/>
    </source>
</evidence>
<reference evidence="2 3" key="1">
    <citation type="journal article" date="2017" name="Water Res.">
        <title>Discovery and metagenomic analysis of an anammox bacterial enrichment related to Candidatus "Brocadia caroliniensis" in a full-scale glycerol-fed nitritation-denitritation separate centrate treatment process.</title>
        <authorList>
            <person name="Park H."/>
            <person name="Brotto A.C."/>
            <person name="van Loosdrecht M.C."/>
            <person name="Chandran K."/>
        </authorList>
    </citation>
    <scope>NUCLEOTIDE SEQUENCE [LARGE SCALE GENOMIC DNA]</scope>
    <source>
        <strain evidence="2">26THWARD</strain>
    </source>
</reference>
<gene>
    <name evidence="2" type="ORF">AYP45_04665</name>
</gene>
<dbReference type="EMBL" id="AYTS01000039">
    <property type="protein sequence ID" value="OOP57224.1"/>
    <property type="molecule type" value="Genomic_DNA"/>
</dbReference>
<accession>A0A1V4AVR8</accession>
<dbReference type="SUPFAM" id="SSF54909">
    <property type="entry name" value="Dimeric alpha+beta barrel"/>
    <property type="match status" value="1"/>
</dbReference>
<dbReference type="AlphaFoldDB" id="A0A1V4AVR8"/>
<dbReference type="PROSITE" id="PS51725">
    <property type="entry name" value="ABM"/>
    <property type="match status" value="1"/>
</dbReference>
<protein>
    <recommendedName>
        <fullName evidence="1">ABM domain-containing protein</fullName>
    </recommendedName>
</protein>
<dbReference type="InterPro" id="IPR011008">
    <property type="entry name" value="Dimeric_a/b-barrel"/>
</dbReference>
<sequence>MYGILFRAKAKPGKYQELVRFLKWDGEVCGDKEPGTLRFEFYPDPGDNDALYVYEAYRDENAFREHKRNDPYTHWKCVIRPELEEFCVLFKCDAVWSPEAKEKMTTNTPVTESEVKQFVGNWFGKLDKHPPVEEMLPFLADEKLVIKMPEEAYCRHEGFKAWYKGVEKFFDQSHTIKGLQIMVAQDTAKVEIVIQWLRSEKKCNHC</sequence>
<evidence type="ECO:0000313" key="2">
    <source>
        <dbReference type="EMBL" id="OOP57224.1"/>
    </source>
</evidence>
<dbReference type="STRING" id="1004156.AYP45_04665"/>
<dbReference type="Gene3D" id="3.30.70.100">
    <property type="match status" value="1"/>
</dbReference>
<organism evidence="2 3">
    <name type="scientific">Candidatus Brocadia carolinensis</name>
    <dbReference type="NCBI Taxonomy" id="1004156"/>
    <lineage>
        <taxon>Bacteria</taxon>
        <taxon>Pseudomonadati</taxon>
        <taxon>Planctomycetota</taxon>
        <taxon>Candidatus Brocadiia</taxon>
        <taxon>Candidatus Brocadiales</taxon>
        <taxon>Candidatus Brocadiaceae</taxon>
        <taxon>Candidatus Brocadia</taxon>
    </lineage>
</organism>
<dbReference type="InterPro" id="IPR007138">
    <property type="entry name" value="ABM_dom"/>
</dbReference>
<comment type="caution">
    <text evidence="2">The sequence shown here is derived from an EMBL/GenBank/DDBJ whole genome shotgun (WGS) entry which is preliminary data.</text>
</comment>